<reference evidence="1 2" key="1">
    <citation type="submission" date="2019-07" db="EMBL/GenBank/DDBJ databases">
        <title>Novel species of Flavobacterium.</title>
        <authorList>
            <person name="Liu Q."/>
            <person name="Xin Y.-H."/>
        </authorList>
    </citation>
    <scope>NUCLEOTIDE SEQUENCE [LARGE SCALE GENOMIC DNA]</scope>
    <source>
        <strain evidence="1 2">LB1R34</strain>
    </source>
</reference>
<evidence type="ECO:0000313" key="2">
    <source>
        <dbReference type="Proteomes" id="UP000316371"/>
    </source>
</evidence>
<dbReference type="EMBL" id="VJZT01000016">
    <property type="protein sequence ID" value="TRX36361.1"/>
    <property type="molecule type" value="Genomic_DNA"/>
</dbReference>
<sequence length="300" mass="31245">MAQGGITNIINSPLDVEVGIAKVFTFKFTPTPPILVLPRVTSTYSLNYWTITAPVNGNAISGNINGQTNNTYLYNVSANTNVSASSPSTITATITFGDQAAQFSSITAIPTGNFKDDLGNYAGLIGALGSYTVRVHKIKAPIISPETILDCSNDNVQICAADYDDADSFTWSITGGTIVSGQGSSCITVNPNTNGNVTATCLVKRVSGLSNYTATTTKVITRSARIVNYSVIDSKNWLGIGAGRNLSIIGQNGTTSINWIAPGCTIVGQGTTNATITPTSSIIAGTVVDVYANVTFYGGL</sequence>
<evidence type="ECO:0000313" key="1">
    <source>
        <dbReference type="EMBL" id="TRX36361.1"/>
    </source>
</evidence>
<dbReference type="Proteomes" id="UP000316371">
    <property type="component" value="Unassembled WGS sequence"/>
</dbReference>
<keyword evidence="2" id="KW-1185">Reference proteome</keyword>
<comment type="caution">
    <text evidence="1">The sequence shown here is derived from an EMBL/GenBank/DDBJ whole genome shotgun (WGS) entry which is preliminary data.</text>
</comment>
<protein>
    <submittedName>
        <fullName evidence="1">Uncharacterized protein</fullName>
    </submittedName>
</protein>
<name>A0A553DUB8_9FLAO</name>
<gene>
    <name evidence="1" type="ORF">FNW21_13730</name>
</gene>
<dbReference type="OrthoDB" id="9757809at2"/>
<dbReference type="RefSeq" id="WP_144257328.1">
    <property type="nucleotide sequence ID" value="NZ_VJZT01000016.1"/>
</dbReference>
<proteinExistence type="predicted"/>
<dbReference type="AlphaFoldDB" id="A0A553DUB8"/>
<accession>A0A553DUB8</accession>
<organism evidence="1 2">
    <name type="scientific">Flavobacterium restrictum</name>
    <dbReference type="NCBI Taxonomy" id="2594428"/>
    <lineage>
        <taxon>Bacteria</taxon>
        <taxon>Pseudomonadati</taxon>
        <taxon>Bacteroidota</taxon>
        <taxon>Flavobacteriia</taxon>
        <taxon>Flavobacteriales</taxon>
        <taxon>Flavobacteriaceae</taxon>
        <taxon>Flavobacterium</taxon>
    </lineage>
</organism>